<sequence length="504" mass="55184">MIKKVFKISVLALLVFASCSKEEDFKEELITIENQQEPLTARQINDKINSFNQNGKKFYWKEASSHMLWSAVLKGNNLVTIGFGSNGNDFDRSQSNSASQMQTEILNLIKRYETDQTEDLLIYEDPFLNLIDVRITKQETLEALRKNRNVRYVEPADYRYFTYESLGNPGDNQIQSSSGCGYSSSTISTADFTTVTPNARVPWAFYKHNIPAAWSLTSGSGVTIGVVDTGLSPQQSLMNGSFNTGLSSGRYVQKYGTYVDSIWPWSTTTDGVNDLCSHGTSMASVATAPRNNAGLPVGVAYNANLVSYRASSDVVLNGYHEQRGVQNAFTGLGNRSDVKIISMSMGHIFSVGRIEDGVRYANNRGKLIFCAGGTSTSFTNFVGVIFPAWMPETVAVTGIKEASTYQKCDVCHSGSEIDFTIMMERAGTGNKVPVLSYYNNQADYVGGSSVATATTAGIAALVWAKNPSWTKGQVLTKMKQSSQFYPTKNSQFGHGIINALTAVQ</sequence>
<dbReference type="GO" id="GO:0004252">
    <property type="term" value="F:serine-type endopeptidase activity"/>
    <property type="evidence" value="ECO:0007669"/>
    <property type="project" value="UniProtKB-UniRule"/>
</dbReference>
<keyword evidence="4 5" id="KW-0720">Serine protease</keyword>
<reference evidence="7 8" key="1">
    <citation type="submission" date="2018-06" db="EMBL/GenBank/DDBJ databases">
        <title>Genomic Encyclopedia of Type Strains, Phase III (KMG-III): the genomes of soil and plant-associated and newly described type strains.</title>
        <authorList>
            <person name="Whitman W."/>
        </authorList>
    </citation>
    <scope>NUCLEOTIDE SEQUENCE [LARGE SCALE GENOMIC DNA]</scope>
    <source>
        <strain evidence="7 8">CGMCC 1.12504</strain>
    </source>
</reference>
<feature type="domain" description="Peptidase S8/S53" evidence="6">
    <location>
        <begin position="219"/>
        <end position="495"/>
    </location>
</feature>
<dbReference type="RefSeq" id="WP_112084455.1">
    <property type="nucleotide sequence ID" value="NZ_QLSV01000001.1"/>
</dbReference>
<dbReference type="Gene3D" id="3.40.50.200">
    <property type="entry name" value="Peptidase S8/S53 domain"/>
    <property type="match status" value="1"/>
</dbReference>
<name>A0A328WXB3_9FLAO</name>
<dbReference type="Proteomes" id="UP000249518">
    <property type="component" value="Unassembled WGS sequence"/>
</dbReference>
<accession>A0A328WXB3</accession>
<dbReference type="OrthoDB" id="9798386at2"/>
<evidence type="ECO:0000256" key="1">
    <source>
        <dbReference type="ARBA" id="ARBA00011073"/>
    </source>
</evidence>
<dbReference type="CDD" id="cd00306">
    <property type="entry name" value="Peptidases_S8_S53"/>
    <property type="match status" value="1"/>
</dbReference>
<dbReference type="PANTHER" id="PTHR43806:SF11">
    <property type="entry name" value="CEREVISIN-RELATED"/>
    <property type="match status" value="1"/>
</dbReference>
<dbReference type="Pfam" id="PF00082">
    <property type="entry name" value="Peptidase_S8"/>
    <property type="match status" value="1"/>
</dbReference>
<evidence type="ECO:0000313" key="7">
    <source>
        <dbReference type="EMBL" id="RAR50852.1"/>
    </source>
</evidence>
<dbReference type="InterPro" id="IPR050131">
    <property type="entry name" value="Peptidase_S8_subtilisin-like"/>
</dbReference>
<dbReference type="SUPFAM" id="SSF52743">
    <property type="entry name" value="Subtilisin-like"/>
    <property type="match status" value="1"/>
</dbReference>
<dbReference type="PROSITE" id="PS51257">
    <property type="entry name" value="PROKAR_LIPOPROTEIN"/>
    <property type="match status" value="1"/>
</dbReference>
<comment type="similarity">
    <text evidence="1 5">Belongs to the peptidase S8 family.</text>
</comment>
<evidence type="ECO:0000313" key="8">
    <source>
        <dbReference type="Proteomes" id="UP000249518"/>
    </source>
</evidence>
<feature type="active site" description="Charge relay system" evidence="5">
    <location>
        <position position="449"/>
    </location>
</feature>
<comment type="caution">
    <text evidence="7">The sequence shown here is derived from an EMBL/GenBank/DDBJ whole genome shotgun (WGS) entry which is preliminary data.</text>
</comment>
<proteinExistence type="inferred from homology"/>
<dbReference type="EMBL" id="QLSV01000001">
    <property type="protein sequence ID" value="RAR50852.1"/>
    <property type="molecule type" value="Genomic_DNA"/>
</dbReference>
<dbReference type="GO" id="GO:0006508">
    <property type="term" value="P:proteolysis"/>
    <property type="evidence" value="ECO:0007669"/>
    <property type="project" value="UniProtKB-KW"/>
</dbReference>
<dbReference type="InterPro" id="IPR000209">
    <property type="entry name" value="Peptidase_S8/S53_dom"/>
</dbReference>
<dbReference type="PRINTS" id="PR00723">
    <property type="entry name" value="SUBTILISIN"/>
</dbReference>
<evidence type="ECO:0000256" key="5">
    <source>
        <dbReference type="PROSITE-ProRule" id="PRU01240"/>
    </source>
</evidence>
<dbReference type="InterPro" id="IPR036852">
    <property type="entry name" value="Peptidase_S8/S53_dom_sf"/>
</dbReference>
<evidence type="ECO:0000256" key="2">
    <source>
        <dbReference type="ARBA" id="ARBA00022670"/>
    </source>
</evidence>
<evidence type="ECO:0000256" key="4">
    <source>
        <dbReference type="ARBA" id="ARBA00022825"/>
    </source>
</evidence>
<protein>
    <submittedName>
        <fullName evidence="7">Subtilisin family serine protease</fullName>
    </submittedName>
</protein>
<organism evidence="7 8">
    <name type="scientific">Flavobacterium lacus</name>
    <dbReference type="NCBI Taxonomy" id="1353778"/>
    <lineage>
        <taxon>Bacteria</taxon>
        <taxon>Pseudomonadati</taxon>
        <taxon>Bacteroidota</taxon>
        <taxon>Flavobacteriia</taxon>
        <taxon>Flavobacteriales</taxon>
        <taxon>Flavobacteriaceae</taxon>
        <taxon>Flavobacterium</taxon>
    </lineage>
</organism>
<feature type="active site" description="Charge relay system" evidence="5">
    <location>
        <position position="278"/>
    </location>
</feature>
<keyword evidence="2 5" id="KW-0645">Protease</keyword>
<dbReference type="AlphaFoldDB" id="A0A328WXB3"/>
<keyword evidence="8" id="KW-1185">Reference proteome</keyword>
<keyword evidence="3 5" id="KW-0378">Hydrolase</keyword>
<feature type="active site" description="Charge relay system" evidence="5">
    <location>
        <position position="228"/>
    </location>
</feature>
<dbReference type="PANTHER" id="PTHR43806">
    <property type="entry name" value="PEPTIDASE S8"/>
    <property type="match status" value="1"/>
</dbReference>
<dbReference type="InterPro" id="IPR015500">
    <property type="entry name" value="Peptidase_S8_subtilisin-rel"/>
</dbReference>
<evidence type="ECO:0000259" key="6">
    <source>
        <dbReference type="Pfam" id="PF00082"/>
    </source>
</evidence>
<dbReference type="PROSITE" id="PS51892">
    <property type="entry name" value="SUBTILASE"/>
    <property type="match status" value="1"/>
</dbReference>
<evidence type="ECO:0000256" key="3">
    <source>
        <dbReference type="ARBA" id="ARBA00022801"/>
    </source>
</evidence>
<gene>
    <name evidence="7" type="ORF">B0I10_10119</name>
</gene>